<sequence length="233" mass="26945">MAPEYKRQFNAALDALYAKEIQDIYSNYLDTSLSQNERSSELKSAVKRYAQKVDTLKFRSAPLAICILNVMYGLSSQTRNNLDVQIIQDIKKITVTLYNIFKHSLYADDLINKEEAIIGEEDDFDRILYLTFETCFNIAHDGIKYRKSRDIFNTGVTLMARILGALNKNNLTESLAKYAARYESLENSISDSGVDVEKLKECLKLLKERYLASSYEDQSRLEKELLDLKFNYY</sequence>
<accession>A0A3M7S4X0</accession>
<dbReference type="OrthoDB" id="10307606at2759"/>
<protein>
    <submittedName>
        <fullName evidence="1">Uncharacterized protein</fullName>
    </submittedName>
</protein>
<dbReference type="EMBL" id="REGN01002032">
    <property type="protein sequence ID" value="RNA30856.1"/>
    <property type="molecule type" value="Genomic_DNA"/>
</dbReference>
<dbReference type="AlphaFoldDB" id="A0A3M7S4X0"/>
<comment type="caution">
    <text evidence="1">The sequence shown here is derived from an EMBL/GenBank/DDBJ whole genome shotgun (WGS) entry which is preliminary data.</text>
</comment>
<reference evidence="1 2" key="1">
    <citation type="journal article" date="2018" name="Sci. Rep.">
        <title>Genomic signatures of local adaptation to the degree of environmental predictability in rotifers.</title>
        <authorList>
            <person name="Franch-Gras L."/>
            <person name="Hahn C."/>
            <person name="Garcia-Roger E.M."/>
            <person name="Carmona M.J."/>
            <person name="Serra M."/>
            <person name="Gomez A."/>
        </authorList>
    </citation>
    <scope>NUCLEOTIDE SEQUENCE [LARGE SCALE GENOMIC DNA]</scope>
    <source>
        <strain evidence="1">HYR1</strain>
    </source>
</reference>
<name>A0A3M7S4X0_BRAPC</name>
<evidence type="ECO:0000313" key="1">
    <source>
        <dbReference type="EMBL" id="RNA30856.1"/>
    </source>
</evidence>
<organism evidence="1 2">
    <name type="scientific">Brachionus plicatilis</name>
    <name type="common">Marine rotifer</name>
    <name type="synonym">Brachionus muelleri</name>
    <dbReference type="NCBI Taxonomy" id="10195"/>
    <lineage>
        <taxon>Eukaryota</taxon>
        <taxon>Metazoa</taxon>
        <taxon>Spiralia</taxon>
        <taxon>Gnathifera</taxon>
        <taxon>Rotifera</taxon>
        <taxon>Eurotatoria</taxon>
        <taxon>Monogononta</taxon>
        <taxon>Pseudotrocha</taxon>
        <taxon>Ploima</taxon>
        <taxon>Brachionidae</taxon>
        <taxon>Brachionus</taxon>
    </lineage>
</organism>
<evidence type="ECO:0000313" key="2">
    <source>
        <dbReference type="Proteomes" id="UP000276133"/>
    </source>
</evidence>
<proteinExistence type="predicted"/>
<keyword evidence="2" id="KW-1185">Reference proteome</keyword>
<dbReference type="Proteomes" id="UP000276133">
    <property type="component" value="Unassembled WGS sequence"/>
</dbReference>
<gene>
    <name evidence="1" type="ORF">BpHYR1_001229</name>
</gene>